<accession>A0A437RC26</accession>
<sequence length="262" mass="28362">MALPLEPALRAEAGRQRRPVLGAPIDVVSAAAARARIATWAAQRESRVVCICNVHSVVTARQDPAFHAAIEQADLATPDGAPVAWMLRQLGAAGQARVSGPDLMADYLHEAAARGEAVFLYGSTEATLQALQKLLPLRHPGLRIAGAISPPFRPLTPEEDEAHVRAINASGAGTVWVSLGCPKQELWMAAHRGRVQAVMLGVGAAFDFHAGTVARAPAWMREHGLEWLHRLASEPRRLWRRYLVTNTLFVWGALRQLLGARA</sequence>
<reference evidence="3 4" key="1">
    <citation type="submission" date="2019-01" db="EMBL/GenBank/DDBJ databases">
        <authorList>
            <person name="Chen W.-M."/>
        </authorList>
    </citation>
    <scope>NUCLEOTIDE SEQUENCE [LARGE SCALE GENOMIC DNA]</scope>
    <source>
        <strain evidence="3 4">KYPY4</strain>
    </source>
</reference>
<evidence type="ECO:0000256" key="2">
    <source>
        <dbReference type="ARBA" id="ARBA00022679"/>
    </source>
</evidence>
<dbReference type="EMBL" id="SACR01000005">
    <property type="protein sequence ID" value="RVU44341.1"/>
    <property type="molecule type" value="Genomic_DNA"/>
</dbReference>
<keyword evidence="4" id="KW-1185">Reference proteome</keyword>
<proteinExistence type="predicted"/>
<dbReference type="AlphaFoldDB" id="A0A437RC26"/>
<dbReference type="PANTHER" id="PTHR34136">
    <property type="match status" value="1"/>
</dbReference>
<evidence type="ECO:0000313" key="3">
    <source>
        <dbReference type="EMBL" id="RVU44341.1"/>
    </source>
</evidence>
<name>A0A437RC26_9BURK</name>
<dbReference type="OrthoDB" id="9808602at2"/>
<dbReference type="Proteomes" id="UP000285575">
    <property type="component" value="Unassembled WGS sequence"/>
</dbReference>
<dbReference type="InterPro" id="IPR004629">
    <property type="entry name" value="WecG_TagA_CpsF"/>
</dbReference>
<dbReference type="NCBIfam" id="TIGR00696">
    <property type="entry name" value="wecG_tagA_cpsF"/>
    <property type="match status" value="1"/>
</dbReference>
<organism evidence="3 4">
    <name type="scientific">Rubrivivax rivuli</name>
    <dbReference type="NCBI Taxonomy" id="1862385"/>
    <lineage>
        <taxon>Bacteria</taxon>
        <taxon>Pseudomonadati</taxon>
        <taxon>Pseudomonadota</taxon>
        <taxon>Betaproteobacteria</taxon>
        <taxon>Burkholderiales</taxon>
        <taxon>Sphaerotilaceae</taxon>
        <taxon>Rubrivivax</taxon>
    </lineage>
</organism>
<protein>
    <submittedName>
        <fullName evidence="3">Glycosyltransferase</fullName>
    </submittedName>
</protein>
<dbReference type="PANTHER" id="PTHR34136:SF1">
    <property type="entry name" value="UDP-N-ACETYL-D-MANNOSAMINURONIC ACID TRANSFERASE"/>
    <property type="match status" value="1"/>
</dbReference>
<dbReference type="RefSeq" id="WP_128229889.1">
    <property type="nucleotide sequence ID" value="NZ_SACR01000005.1"/>
</dbReference>
<dbReference type="CDD" id="cd06533">
    <property type="entry name" value="Glyco_transf_WecG_TagA"/>
    <property type="match status" value="1"/>
</dbReference>
<keyword evidence="2 3" id="KW-0808">Transferase</keyword>
<evidence type="ECO:0000256" key="1">
    <source>
        <dbReference type="ARBA" id="ARBA00022676"/>
    </source>
</evidence>
<dbReference type="Pfam" id="PF03808">
    <property type="entry name" value="Glyco_tran_WecG"/>
    <property type="match status" value="1"/>
</dbReference>
<comment type="caution">
    <text evidence="3">The sequence shown here is derived from an EMBL/GenBank/DDBJ whole genome shotgun (WGS) entry which is preliminary data.</text>
</comment>
<dbReference type="GO" id="GO:0016758">
    <property type="term" value="F:hexosyltransferase activity"/>
    <property type="evidence" value="ECO:0007669"/>
    <property type="project" value="TreeGrafter"/>
</dbReference>
<evidence type="ECO:0000313" key="4">
    <source>
        <dbReference type="Proteomes" id="UP000285575"/>
    </source>
</evidence>
<gene>
    <name evidence="3" type="ORF">EOE66_16815</name>
</gene>
<keyword evidence="1" id="KW-0328">Glycosyltransferase</keyword>